<evidence type="ECO:0000313" key="3">
    <source>
        <dbReference type="Proteomes" id="UP000182719"/>
    </source>
</evidence>
<dbReference type="GO" id="GO:0051920">
    <property type="term" value="F:peroxiredoxin activity"/>
    <property type="evidence" value="ECO:0007669"/>
    <property type="project" value="InterPro"/>
</dbReference>
<evidence type="ECO:0000259" key="1">
    <source>
        <dbReference type="Pfam" id="PF02627"/>
    </source>
</evidence>
<accession>A0A1H8BEK6</accession>
<dbReference type="InterPro" id="IPR004675">
    <property type="entry name" value="AhpD_core"/>
</dbReference>
<keyword evidence="3" id="KW-1185">Reference proteome</keyword>
<protein>
    <submittedName>
        <fullName evidence="2">Alkylhydroperoxidase AhpD family core domain-containing protein</fullName>
    </submittedName>
</protein>
<dbReference type="SUPFAM" id="SSF69118">
    <property type="entry name" value="AhpD-like"/>
    <property type="match status" value="1"/>
</dbReference>
<keyword evidence="2" id="KW-0575">Peroxidase</keyword>
<organism evidence="2 3">
    <name type="scientific">Stigmatella aurantiaca</name>
    <dbReference type="NCBI Taxonomy" id="41"/>
    <lineage>
        <taxon>Bacteria</taxon>
        <taxon>Pseudomonadati</taxon>
        <taxon>Myxococcota</taxon>
        <taxon>Myxococcia</taxon>
        <taxon>Myxococcales</taxon>
        <taxon>Cystobacterineae</taxon>
        <taxon>Archangiaceae</taxon>
        <taxon>Stigmatella</taxon>
    </lineage>
</organism>
<feature type="domain" description="Carboxymuconolactone decarboxylase-like" evidence="1">
    <location>
        <begin position="12"/>
        <end position="94"/>
    </location>
</feature>
<dbReference type="Pfam" id="PF02627">
    <property type="entry name" value="CMD"/>
    <property type="match status" value="1"/>
</dbReference>
<name>A0A1H8BEK6_STIAU</name>
<dbReference type="PANTHER" id="PTHR34846">
    <property type="entry name" value="4-CARBOXYMUCONOLACTONE DECARBOXYLASE FAMILY PROTEIN (AFU_ORTHOLOGUE AFUA_6G11590)"/>
    <property type="match status" value="1"/>
</dbReference>
<sequence>MKPRMNAFAVAPDALNLMVDFSKKVEALGLELSLLELVKIRSSQINGCAFCIHMHTRDARAHGETEERIYLLDGWRESPLYTERERAALGWTEALTLISTTHAPDEDYAALKPHFTEEEIVKLTLMIGVINTANRLVLGFRIIHPVSSRSEAA</sequence>
<proteinExistence type="predicted"/>
<dbReference type="RefSeq" id="WP_075010264.1">
    <property type="nucleotide sequence ID" value="NZ_FOAP01000023.1"/>
</dbReference>
<reference evidence="3" key="1">
    <citation type="submission" date="2016-10" db="EMBL/GenBank/DDBJ databases">
        <authorList>
            <person name="Varghese N."/>
            <person name="Submissions S."/>
        </authorList>
    </citation>
    <scope>NUCLEOTIDE SEQUENCE [LARGE SCALE GENOMIC DNA]</scope>
    <source>
        <strain evidence="3">DSM 17044</strain>
    </source>
</reference>
<evidence type="ECO:0000313" key="2">
    <source>
        <dbReference type="EMBL" id="SEM81186.1"/>
    </source>
</evidence>
<dbReference type="InterPro" id="IPR029032">
    <property type="entry name" value="AhpD-like"/>
</dbReference>
<dbReference type="Gene3D" id="1.20.1290.10">
    <property type="entry name" value="AhpD-like"/>
    <property type="match status" value="1"/>
</dbReference>
<keyword evidence="2" id="KW-0560">Oxidoreductase</keyword>
<dbReference type="PANTHER" id="PTHR34846:SF10">
    <property type="entry name" value="CYTOPLASMIC PROTEIN"/>
    <property type="match status" value="1"/>
</dbReference>
<dbReference type="AlphaFoldDB" id="A0A1H8BEK6"/>
<dbReference type="OrthoDB" id="9801997at2"/>
<dbReference type="Proteomes" id="UP000182719">
    <property type="component" value="Unassembled WGS sequence"/>
</dbReference>
<gene>
    <name evidence="2" type="ORF">SAMN05444354_123119</name>
</gene>
<dbReference type="NCBIfam" id="TIGR00778">
    <property type="entry name" value="ahpD_dom"/>
    <property type="match status" value="1"/>
</dbReference>
<dbReference type="InterPro" id="IPR003779">
    <property type="entry name" value="CMD-like"/>
</dbReference>
<dbReference type="EMBL" id="FOAP01000023">
    <property type="protein sequence ID" value="SEM81186.1"/>
    <property type="molecule type" value="Genomic_DNA"/>
</dbReference>